<dbReference type="InterPro" id="IPR036116">
    <property type="entry name" value="FN3_sf"/>
</dbReference>
<organism evidence="2 3">
    <name type="scientific">Ancylostoma duodenale</name>
    <dbReference type="NCBI Taxonomy" id="51022"/>
    <lineage>
        <taxon>Eukaryota</taxon>
        <taxon>Metazoa</taxon>
        <taxon>Ecdysozoa</taxon>
        <taxon>Nematoda</taxon>
        <taxon>Chromadorea</taxon>
        <taxon>Rhabditida</taxon>
        <taxon>Rhabditina</taxon>
        <taxon>Rhabditomorpha</taxon>
        <taxon>Strongyloidea</taxon>
        <taxon>Ancylostomatidae</taxon>
        <taxon>Ancylostomatinae</taxon>
        <taxon>Ancylostoma</taxon>
    </lineage>
</organism>
<proteinExistence type="predicted"/>
<feature type="domain" description="Fibronectin type-III" evidence="1">
    <location>
        <begin position="1"/>
        <end position="45"/>
    </location>
</feature>
<dbReference type="Proteomes" id="UP000054047">
    <property type="component" value="Unassembled WGS sequence"/>
</dbReference>
<dbReference type="EMBL" id="KN760568">
    <property type="protein sequence ID" value="KIH48331.1"/>
    <property type="molecule type" value="Genomic_DNA"/>
</dbReference>
<feature type="non-terminal residue" evidence="2">
    <location>
        <position position="1"/>
    </location>
</feature>
<accession>A0A0C2FTW3</accession>
<dbReference type="CDD" id="cd00063">
    <property type="entry name" value="FN3"/>
    <property type="match status" value="1"/>
</dbReference>
<dbReference type="AlphaFoldDB" id="A0A0C2FTW3"/>
<gene>
    <name evidence="2" type="ORF">ANCDUO_21601</name>
</gene>
<sequence>VHNAVSPHTEIGLDPDSQYSVSVRSISRRGESLPSTAILFHTKSDNRGKGVPSSAVPAILARLVSNARTWKMNRTAVRKVGIVCQTF</sequence>
<reference evidence="2 3" key="1">
    <citation type="submission" date="2013-12" db="EMBL/GenBank/DDBJ databases">
        <title>Draft genome of the parsitic nematode Ancylostoma duodenale.</title>
        <authorList>
            <person name="Mitreva M."/>
        </authorList>
    </citation>
    <scope>NUCLEOTIDE SEQUENCE [LARGE SCALE GENOMIC DNA]</scope>
    <source>
        <strain evidence="2 3">Zhejiang</strain>
    </source>
</reference>
<evidence type="ECO:0000313" key="3">
    <source>
        <dbReference type="Proteomes" id="UP000054047"/>
    </source>
</evidence>
<dbReference type="SUPFAM" id="SSF49265">
    <property type="entry name" value="Fibronectin type III"/>
    <property type="match status" value="1"/>
</dbReference>
<dbReference type="PROSITE" id="PS50853">
    <property type="entry name" value="FN3"/>
    <property type="match status" value="1"/>
</dbReference>
<evidence type="ECO:0000313" key="2">
    <source>
        <dbReference type="EMBL" id="KIH48331.1"/>
    </source>
</evidence>
<keyword evidence="3" id="KW-1185">Reference proteome</keyword>
<dbReference type="InterPro" id="IPR013783">
    <property type="entry name" value="Ig-like_fold"/>
</dbReference>
<evidence type="ECO:0000259" key="1">
    <source>
        <dbReference type="PROSITE" id="PS50853"/>
    </source>
</evidence>
<name>A0A0C2FTW3_9BILA</name>
<protein>
    <recommendedName>
        <fullName evidence="1">Fibronectin type-III domain-containing protein</fullName>
    </recommendedName>
</protein>
<dbReference type="OrthoDB" id="5843172at2759"/>
<dbReference type="InterPro" id="IPR003961">
    <property type="entry name" value="FN3_dom"/>
</dbReference>
<dbReference type="Gene3D" id="2.60.40.10">
    <property type="entry name" value="Immunoglobulins"/>
    <property type="match status" value="1"/>
</dbReference>